<reference evidence="1 2" key="1">
    <citation type="submission" date="2012-04" db="EMBL/GenBank/DDBJ databases">
        <title>The Genome Sequence of Saprolegnia declina VS20.</title>
        <authorList>
            <consortium name="The Broad Institute Genome Sequencing Platform"/>
            <person name="Russ C."/>
            <person name="Nusbaum C."/>
            <person name="Tyler B."/>
            <person name="van West P."/>
            <person name="Dieguez-Uribeondo J."/>
            <person name="de Bruijn I."/>
            <person name="Tripathy S."/>
            <person name="Jiang R."/>
            <person name="Young S.K."/>
            <person name="Zeng Q."/>
            <person name="Gargeya S."/>
            <person name="Fitzgerald M."/>
            <person name="Haas B."/>
            <person name="Abouelleil A."/>
            <person name="Alvarado L."/>
            <person name="Arachchi H.M."/>
            <person name="Berlin A."/>
            <person name="Chapman S.B."/>
            <person name="Goldberg J."/>
            <person name="Griggs A."/>
            <person name="Gujja S."/>
            <person name="Hansen M."/>
            <person name="Howarth C."/>
            <person name="Imamovic A."/>
            <person name="Larimer J."/>
            <person name="McCowen C."/>
            <person name="Montmayeur A."/>
            <person name="Murphy C."/>
            <person name="Neiman D."/>
            <person name="Pearson M."/>
            <person name="Priest M."/>
            <person name="Roberts A."/>
            <person name="Saif S."/>
            <person name="Shea T."/>
            <person name="Sisk P."/>
            <person name="Sykes S."/>
            <person name="Wortman J."/>
            <person name="Nusbaum C."/>
            <person name="Birren B."/>
        </authorList>
    </citation>
    <scope>NUCLEOTIDE SEQUENCE [LARGE SCALE GENOMIC DNA]</scope>
    <source>
        <strain evidence="1 2">VS20</strain>
    </source>
</reference>
<protein>
    <submittedName>
        <fullName evidence="1">Uncharacterized protein</fullName>
    </submittedName>
</protein>
<proteinExistence type="predicted"/>
<dbReference type="AlphaFoldDB" id="T0RDL9"/>
<dbReference type="InParanoid" id="T0RDL9"/>
<name>T0RDL9_SAPDV</name>
<dbReference type="OrthoDB" id="70999at2759"/>
<evidence type="ECO:0000313" key="1">
    <source>
        <dbReference type="EMBL" id="EQC27702.1"/>
    </source>
</evidence>
<dbReference type="EMBL" id="JH767203">
    <property type="protein sequence ID" value="EQC27702.1"/>
    <property type="molecule type" value="Genomic_DNA"/>
</dbReference>
<evidence type="ECO:0000313" key="2">
    <source>
        <dbReference type="Proteomes" id="UP000030762"/>
    </source>
</evidence>
<sequence>MTLLVRNSNGAQDQFASMTLISALTFVPIAIDKARFLSGGGNLLCGALQTPINLTSSMATFTGSDVLCGAGGDERASTNPMQMVFAAIVSGTVLAPKSLVSMACGAEVLTPPGCDASVDSATTFAATYVDADTLQTMRSQSIAAQASVVAVNVGYAQYLLDTVLYEAELFFQPLLDKSEPSLHFVSWMLLHDWVTGTREYISSVLASLDFVWCGYTLLNGLTTEPKNLFLINRVGALVWLGRPLLMVRAFTALCILCSATLQLRKAGGVTIAVATRDDVSPLLVVVLKVLASGELGWLVHIFEDIGMVLTREFAAIYTKRTALLTWILASALSFARPVEHVAHVQPICRLVDMDLQLSCRSGVVSIGSPTRMLALIAIALSVSTSAYVVTRLRVPRPICNERDSHLMSCGAKYLFHNTNWVSESGVLHLDYASAALTGLLIWPLGSHKLLVFDVKTWRTLVVPRSVTLPRHLARAVPVVE</sequence>
<dbReference type="Proteomes" id="UP000030762">
    <property type="component" value="Unassembled WGS sequence"/>
</dbReference>
<keyword evidence="2" id="KW-1185">Reference proteome</keyword>
<dbReference type="RefSeq" id="XP_008618807.1">
    <property type="nucleotide sequence ID" value="XM_008620585.1"/>
</dbReference>
<dbReference type="GeneID" id="19955183"/>
<dbReference type="VEuPathDB" id="FungiDB:SDRG_14456"/>
<organism evidence="1 2">
    <name type="scientific">Saprolegnia diclina (strain VS20)</name>
    <dbReference type="NCBI Taxonomy" id="1156394"/>
    <lineage>
        <taxon>Eukaryota</taxon>
        <taxon>Sar</taxon>
        <taxon>Stramenopiles</taxon>
        <taxon>Oomycota</taxon>
        <taxon>Saprolegniomycetes</taxon>
        <taxon>Saprolegniales</taxon>
        <taxon>Saprolegniaceae</taxon>
        <taxon>Saprolegnia</taxon>
    </lineage>
</organism>
<gene>
    <name evidence="1" type="ORF">SDRG_14456</name>
</gene>
<accession>T0RDL9</accession>